<accession>A0ACB7YQV9</accession>
<evidence type="ECO:0000313" key="2">
    <source>
        <dbReference type="Proteomes" id="UP000828048"/>
    </source>
</evidence>
<name>A0ACB7YQV9_9ERIC</name>
<comment type="caution">
    <text evidence="1">The sequence shown here is derived from an EMBL/GenBank/DDBJ whole genome shotgun (WGS) entry which is preliminary data.</text>
</comment>
<evidence type="ECO:0000313" key="1">
    <source>
        <dbReference type="EMBL" id="KAH7855751.1"/>
    </source>
</evidence>
<protein>
    <submittedName>
        <fullName evidence="1">Uncharacterized protein</fullName>
    </submittedName>
</protein>
<keyword evidence="2" id="KW-1185">Reference proteome</keyword>
<gene>
    <name evidence="1" type="ORF">Vadar_028425</name>
</gene>
<organism evidence="1 2">
    <name type="scientific">Vaccinium darrowii</name>
    <dbReference type="NCBI Taxonomy" id="229202"/>
    <lineage>
        <taxon>Eukaryota</taxon>
        <taxon>Viridiplantae</taxon>
        <taxon>Streptophyta</taxon>
        <taxon>Embryophyta</taxon>
        <taxon>Tracheophyta</taxon>
        <taxon>Spermatophyta</taxon>
        <taxon>Magnoliopsida</taxon>
        <taxon>eudicotyledons</taxon>
        <taxon>Gunneridae</taxon>
        <taxon>Pentapetalae</taxon>
        <taxon>asterids</taxon>
        <taxon>Ericales</taxon>
        <taxon>Ericaceae</taxon>
        <taxon>Vaccinioideae</taxon>
        <taxon>Vaccinieae</taxon>
        <taxon>Vaccinium</taxon>
    </lineage>
</organism>
<reference evidence="1 2" key="1">
    <citation type="journal article" date="2021" name="Hortic Res">
        <title>High-quality reference genome and annotation aids understanding of berry development for evergreen blueberry (Vaccinium darrowii).</title>
        <authorList>
            <person name="Yu J."/>
            <person name="Hulse-Kemp A.M."/>
            <person name="Babiker E."/>
            <person name="Staton M."/>
        </authorList>
    </citation>
    <scope>NUCLEOTIDE SEQUENCE [LARGE SCALE GENOMIC DNA]</scope>
    <source>
        <strain evidence="2">cv. NJ 8807/NJ 8810</strain>
        <tissue evidence="1">Young leaf</tissue>
    </source>
</reference>
<dbReference type="Proteomes" id="UP000828048">
    <property type="component" value="Chromosome 11"/>
</dbReference>
<sequence length="432" mass="47803">MAGGEITEVGSLLRLPPPLSLTVTIAIKGNSKSKDVVNWALEKFVPEGMFMFKLIHVRPVITAIPTAVGSFRLSEMRDDLVNAYRYWIECQTEKKLLTYKRMCTRKKVQAEIVQIESDDVIDAISREIDKSTVNKLVIGASSRGMALRRQNVSSEIAESIPKFCTVYAVYAVSKGKLSSLCPSDEETLGSIKDESSETSSSTHDSSTYNPNSHAGSIASCDDLCFPFRALSTVNQTLLRKKSKSTGTLDSRFTSLEFDGNDIMTSTGTLDSRFTSLEYDGDDIMTSCPGSSDIGRPSSSLSSPQILETDTFSWVSHQATFGDATTSDDRPEFSSENQIDVDLEIERLRSELRPPQKLYPMTRIDAIDGSKVVPFYLPSLSRKNIKLLNIAIFGFDAYIVSDLGFMLLVLMRSFFSMAIHFSGFSLHHSKALL</sequence>
<dbReference type="EMBL" id="CM037161">
    <property type="protein sequence ID" value="KAH7855751.1"/>
    <property type="molecule type" value="Genomic_DNA"/>
</dbReference>
<proteinExistence type="predicted"/>